<accession>A0A150IPE2</accession>
<sequence length="77" mass="9399">MNDELIIAQNVKIIPKKTQYKNGHPTNYIFKKISTGPLKPYPRHAVELLTILYEEWAWYDWKGLYKVEDNRIHYNYW</sequence>
<organism evidence="1 2">
    <name type="scientific">Candidatus Methanofastidiosum methylothiophilum</name>
    <dbReference type="NCBI Taxonomy" id="1705564"/>
    <lineage>
        <taxon>Archaea</taxon>
        <taxon>Methanobacteriati</taxon>
        <taxon>Methanobacteriota</taxon>
        <taxon>Stenosarchaea group</taxon>
        <taxon>Candidatus Methanofastidiosia</taxon>
        <taxon>Candidatus Methanofastidiosales</taxon>
        <taxon>Candidatus Methanofastidiosaceae</taxon>
        <taxon>Candidatus Methanofastidiosum</taxon>
    </lineage>
</organism>
<proteinExistence type="predicted"/>
<dbReference type="EMBL" id="LNGC01000179">
    <property type="protein sequence ID" value="KYC46685.1"/>
    <property type="molecule type" value="Genomic_DNA"/>
</dbReference>
<dbReference type="AlphaFoldDB" id="A0A150IPE2"/>
<comment type="caution">
    <text evidence="1">The sequence shown here is derived from an EMBL/GenBank/DDBJ whole genome shotgun (WGS) entry which is preliminary data.</text>
</comment>
<evidence type="ECO:0000313" key="1">
    <source>
        <dbReference type="EMBL" id="KYC46685.1"/>
    </source>
</evidence>
<name>A0A150IPE2_9EURY</name>
<protein>
    <submittedName>
        <fullName evidence="1">Uncharacterized protein</fullName>
    </submittedName>
</protein>
<evidence type="ECO:0000313" key="2">
    <source>
        <dbReference type="Proteomes" id="UP000075398"/>
    </source>
</evidence>
<reference evidence="1 2" key="1">
    <citation type="journal article" date="2016" name="ISME J.">
        <title>Chasing the elusive Euryarchaeota class WSA2: genomes reveal a uniquely fastidious methyl-reducing methanogen.</title>
        <authorList>
            <person name="Nobu M.K."/>
            <person name="Narihiro T."/>
            <person name="Kuroda K."/>
            <person name="Mei R."/>
            <person name="Liu W.T."/>
        </authorList>
    </citation>
    <scope>NUCLEOTIDE SEQUENCE [LARGE SCALE GENOMIC DNA]</scope>
    <source>
        <strain evidence="1">U1lsi0528_Bin055</strain>
    </source>
</reference>
<dbReference type="Proteomes" id="UP000075398">
    <property type="component" value="Unassembled WGS sequence"/>
</dbReference>
<gene>
    <name evidence="1" type="ORF">AMQ22_02075</name>
</gene>